<dbReference type="Gene3D" id="3.40.50.1100">
    <property type="match status" value="2"/>
</dbReference>
<evidence type="ECO:0000313" key="4">
    <source>
        <dbReference type="EMBL" id="MDT2833422.1"/>
    </source>
</evidence>
<evidence type="ECO:0000256" key="1">
    <source>
        <dbReference type="ARBA" id="ARBA00001933"/>
    </source>
</evidence>
<protein>
    <submittedName>
        <fullName evidence="4">2-amino-4-oxopentanoate thiolase subunit OrtB</fullName>
        <ecNumber evidence="4">2.3.1.263</ecNumber>
    </submittedName>
    <submittedName>
        <fullName evidence="5">PLP-dependent lyase/thiolase</fullName>
    </submittedName>
</protein>
<dbReference type="Proteomes" id="UP001268577">
    <property type="component" value="Unassembled WGS sequence"/>
</dbReference>
<dbReference type="GO" id="GO:0016746">
    <property type="term" value="F:acyltransferase activity"/>
    <property type="evidence" value="ECO:0007669"/>
    <property type="project" value="UniProtKB-KW"/>
</dbReference>
<proteinExistence type="predicted"/>
<keyword evidence="4" id="KW-0808">Transferase</keyword>
<dbReference type="InterPro" id="IPR036052">
    <property type="entry name" value="TrpB-like_PALP_sf"/>
</dbReference>
<comment type="cofactor">
    <cofactor evidence="1">
        <name>pyridoxal 5'-phosphate</name>
        <dbReference type="ChEBI" id="CHEBI:597326"/>
    </cofactor>
</comment>
<name>A0A430B8B4_9ENTE</name>
<dbReference type="Proteomes" id="UP000288028">
    <property type="component" value="Unassembled WGS sequence"/>
</dbReference>
<feature type="domain" description="Tryptophan synthase beta chain-like PALP" evidence="3">
    <location>
        <begin position="58"/>
        <end position="365"/>
    </location>
</feature>
<dbReference type="AlphaFoldDB" id="A0A430B8B4"/>
<dbReference type="RefSeq" id="WP_126791728.1">
    <property type="nucleotide sequence ID" value="NZ_CP060720.1"/>
</dbReference>
<evidence type="ECO:0000259" key="3">
    <source>
        <dbReference type="Pfam" id="PF00291"/>
    </source>
</evidence>
<dbReference type="GO" id="GO:1901605">
    <property type="term" value="P:alpha-amino acid metabolic process"/>
    <property type="evidence" value="ECO:0007669"/>
    <property type="project" value="UniProtKB-ARBA"/>
</dbReference>
<dbReference type="SUPFAM" id="SSF53686">
    <property type="entry name" value="Tryptophan synthase beta subunit-like PLP-dependent enzymes"/>
    <property type="match status" value="1"/>
</dbReference>
<evidence type="ECO:0000313" key="5">
    <source>
        <dbReference type="EMBL" id="RSU16487.1"/>
    </source>
</evidence>
<keyword evidence="6" id="KW-1185">Reference proteome</keyword>
<keyword evidence="4" id="KW-0012">Acyltransferase</keyword>
<keyword evidence="5" id="KW-0456">Lyase</keyword>
<dbReference type="InterPro" id="IPR053471">
    <property type="entry name" value="AKP_thiolase_beta"/>
</dbReference>
<dbReference type="EMBL" id="NGKB01000002">
    <property type="protein sequence ID" value="RSU16487.1"/>
    <property type="molecule type" value="Genomic_DNA"/>
</dbReference>
<dbReference type="Pfam" id="PF00291">
    <property type="entry name" value="PALP"/>
    <property type="match status" value="1"/>
</dbReference>
<evidence type="ECO:0000313" key="6">
    <source>
        <dbReference type="Proteomes" id="UP000288028"/>
    </source>
</evidence>
<keyword evidence="2" id="KW-0663">Pyridoxal phosphate</keyword>
<dbReference type="CDD" id="cd00640">
    <property type="entry name" value="Trp-synth-beta_II"/>
    <property type="match status" value="1"/>
</dbReference>
<accession>A0A430B8B4</accession>
<dbReference type="GO" id="GO:0016829">
    <property type="term" value="F:lyase activity"/>
    <property type="evidence" value="ECO:0007669"/>
    <property type="project" value="UniProtKB-KW"/>
</dbReference>
<organism evidence="5 6">
    <name type="scientific">Vagococcus carniphilus</name>
    <dbReference type="NCBI Taxonomy" id="218144"/>
    <lineage>
        <taxon>Bacteria</taxon>
        <taxon>Bacillati</taxon>
        <taxon>Bacillota</taxon>
        <taxon>Bacilli</taxon>
        <taxon>Lactobacillales</taxon>
        <taxon>Enterococcaceae</taxon>
        <taxon>Vagococcus</taxon>
    </lineage>
</organism>
<dbReference type="EC" id="2.3.1.263" evidence="4"/>
<sequence>MSNNSYKAVMDRKNQIVQDSLKVNYDDFKISDVAFDYERMMEETGYSIDEMIEIQSKLGVGNTPIVELKNISALSRKYAPKGKGARIFVKDEAANASGSFKDRRAAVSCYHAKKLGYTGVVTATSGNYGAAVASHAAKLGLKCIVVQECFDSKGVGQPEIVEKARKCEALGAEVVQLTVGPELFYQFLQIVEDTGYFNASLYTPFGIAGVETLGYEIVKQFDKEVGKQPDVVVATNAGGGNLTGTARGLRKAGNTTTKVVAASVDLTGLHMASDGDFNRKSFTTGHTGFGVPFTTGPDRSDVPRSAARPLRYMDRYVTMSQGEVFYITEMLANLEGLEKGPAGNTSLAAAFAIAQEMDEDQIILVQETEYTGAGKTVQPQLSFARENGVDIKFGNPREEKPGVNIILPESPKAIEIKDVDLNRLKRSAVKNATKGIERELTAEEFDYLAEEINDSVEKVKSLLEELKN</sequence>
<dbReference type="NCBIfam" id="NF040741">
    <property type="entry name" value="ornith_OrtB"/>
    <property type="match status" value="1"/>
</dbReference>
<dbReference type="PANTHER" id="PTHR10314">
    <property type="entry name" value="CYSTATHIONINE BETA-SYNTHASE"/>
    <property type="match status" value="1"/>
</dbReference>
<dbReference type="EMBL" id="JARQBZ010000007">
    <property type="protein sequence ID" value="MDT2833422.1"/>
    <property type="molecule type" value="Genomic_DNA"/>
</dbReference>
<comment type="caution">
    <text evidence="5">The sequence shown here is derived from an EMBL/GenBank/DDBJ whole genome shotgun (WGS) entry which is preliminary data.</text>
</comment>
<dbReference type="InterPro" id="IPR050214">
    <property type="entry name" value="Cys_Synth/Cystath_Beta-Synth"/>
</dbReference>
<dbReference type="OrthoDB" id="9778118at2"/>
<dbReference type="GeneID" id="95580415"/>
<reference evidence="4" key="2">
    <citation type="submission" date="2023-03" db="EMBL/GenBank/DDBJ databases">
        <authorList>
            <person name="Shen W."/>
            <person name="Cai J."/>
        </authorList>
    </citation>
    <scope>NUCLEOTIDE SEQUENCE</scope>
    <source>
        <strain evidence="4">P96-3</strain>
    </source>
</reference>
<dbReference type="InterPro" id="IPR001926">
    <property type="entry name" value="TrpB-like_PALP"/>
</dbReference>
<evidence type="ECO:0000256" key="2">
    <source>
        <dbReference type="ARBA" id="ARBA00022898"/>
    </source>
</evidence>
<gene>
    <name evidence="4" type="primary">ortB</name>
    <name evidence="5" type="ORF">CBF28_02860</name>
    <name evidence="4" type="ORF">P7H70_05095</name>
</gene>
<reference evidence="5 6" key="1">
    <citation type="submission" date="2017-05" db="EMBL/GenBank/DDBJ databases">
        <title>Vagococcus spp. assemblies.</title>
        <authorList>
            <person name="Gulvik C.A."/>
        </authorList>
    </citation>
    <scope>NUCLEOTIDE SEQUENCE [LARGE SCALE GENOMIC DNA]</scope>
    <source>
        <strain evidence="5 6">SS1714</strain>
    </source>
</reference>